<proteinExistence type="predicted"/>
<name>A0A482CFM8_9TRAC</name>
<keyword evidence="1" id="KW-0934">Plastid</keyword>
<dbReference type="GO" id="GO:0005840">
    <property type="term" value="C:ribosome"/>
    <property type="evidence" value="ECO:0007669"/>
    <property type="project" value="UniProtKB-KW"/>
</dbReference>
<dbReference type="EMBL" id="MH598531">
    <property type="protein sequence ID" value="QBL75995.1"/>
    <property type="molecule type" value="Genomic_DNA"/>
</dbReference>
<reference evidence="1" key="2">
    <citation type="journal article" date="2019" name="J. ISSAAS">
        <title>The Unique Evolutionary Trajectory 1 and Dynamic Conformations of DR and IR/DR-coexisting Plastomes of the Early Vascular Plant Selaginellaceae (Lycophyte).</title>
        <authorList>
            <person name="Zhang H.-R."/>
            <person name="Xiang Q.-P."/>
            <person name="Zhang X.-C."/>
        </authorList>
    </citation>
    <scope>NUCLEOTIDE SEQUENCE</scope>
</reference>
<dbReference type="AlphaFoldDB" id="A0A482CFM8"/>
<dbReference type="GeneID" id="39721160"/>
<accession>A0A482CFM8</accession>
<sequence length="84" mass="9309">MTSNELFAAPPFGRLWLGLRATIDLERTGPGVVLMENHPLRCVPRIHHSPGEPSRYAYSNQRNIVLTVINQPRGSEGTGRMGGR</sequence>
<gene>
    <name evidence="1" type="primary">rpl33</name>
</gene>
<dbReference type="RefSeq" id="YP_009589412.1">
    <property type="nucleotide sequence ID" value="NC_041640.1"/>
</dbReference>
<evidence type="ECO:0000313" key="1">
    <source>
        <dbReference type="EMBL" id="QBL75995.1"/>
    </source>
</evidence>
<keyword evidence="1" id="KW-0150">Chloroplast</keyword>
<reference evidence="1" key="1">
    <citation type="submission" date="2018-07" db="EMBL/GenBank/DDBJ databases">
        <authorList>
            <person name="Zhang H."/>
            <person name="Zhang X."/>
        </authorList>
    </citation>
    <scope>NUCLEOTIDE SEQUENCE</scope>
</reference>
<protein>
    <submittedName>
        <fullName evidence="1">Ribosomal protein L33</fullName>
    </submittedName>
</protein>
<keyword evidence="1" id="KW-0687">Ribonucleoprotein</keyword>
<keyword evidence="1" id="KW-0689">Ribosomal protein</keyword>
<geneLocation type="chloroplast" evidence="1"/>
<organism evidence="1">
    <name type="scientific">Selaginella bisulcata</name>
    <dbReference type="NCBI Taxonomy" id="1715365"/>
    <lineage>
        <taxon>Eukaryota</taxon>
        <taxon>Viridiplantae</taxon>
        <taxon>Streptophyta</taxon>
        <taxon>Embryophyta</taxon>
        <taxon>Tracheophyta</taxon>
        <taxon>Lycopodiopsida</taxon>
        <taxon>Selaginellales</taxon>
        <taxon>Selaginellaceae</taxon>
        <taxon>Selaginella</taxon>
    </lineage>
</organism>